<name>A0A5N5P3J0_9ROSI</name>
<dbReference type="InterPro" id="IPR025756">
    <property type="entry name" value="Myb_CC_LHEQLE"/>
</dbReference>
<dbReference type="Pfam" id="PF14379">
    <property type="entry name" value="Myb_CC_LHEQLE"/>
    <property type="match status" value="1"/>
</dbReference>
<dbReference type="GO" id="GO:0005634">
    <property type="term" value="C:nucleus"/>
    <property type="evidence" value="ECO:0007669"/>
    <property type="project" value="UniProtKB-SubCell"/>
</dbReference>
<reference evidence="7" key="1">
    <citation type="journal article" date="2019" name="Gigascience">
        <title>De novo genome assembly of the endangered Acer yangbiense, a plant species with extremely small populations endemic to Yunnan Province, China.</title>
        <authorList>
            <person name="Yang J."/>
            <person name="Wariss H.M."/>
            <person name="Tao L."/>
            <person name="Zhang R."/>
            <person name="Yun Q."/>
            <person name="Hollingsworth P."/>
            <person name="Dao Z."/>
            <person name="Luo G."/>
            <person name="Guo H."/>
            <person name="Ma Y."/>
            <person name="Sun W."/>
        </authorList>
    </citation>
    <scope>NUCLEOTIDE SEQUENCE [LARGE SCALE GENOMIC DNA]</scope>
    <source>
        <strain evidence="7">cv. br00</strain>
    </source>
</reference>
<evidence type="ECO:0000313" key="7">
    <source>
        <dbReference type="Proteomes" id="UP000326939"/>
    </source>
</evidence>
<evidence type="ECO:0000259" key="5">
    <source>
        <dbReference type="Pfam" id="PF14379"/>
    </source>
</evidence>
<dbReference type="Gene3D" id="1.10.10.60">
    <property type="entry name" value="Homeodomain-like"/>
    <property type="match status" value="1"/>
</dbReference>
<dbReference type="PANTHER" id="PTHR31499">
    <property type="entry name" value="MYB FAMILY TRANSCRIPTION FACTOR PHL11"/>
    <property type="match status" value="1"/>
</dbReference>
<dbReference type="GO" id="GO:0003677">
    <property type="term" value="F:DNA binding"/>
    <property type="evidence" value="ECO:0007669"/>
    <property type="project" value="InterPro"/>
</dbReference>
<feature type="domain" description="MYB-CC type transcription factor LHEQLE-containing" evidence="5">
    <location>
        <begin position="195"/>
        <end position="219"/>
    </location>
</feature>
<keyword evidence="7" id="KW-1185">Reference proteome</keyword>
<dbReference type="EMBL" id="VDCV01000001">
    <property type="protein sequence ID" value="KAB5573807.1"/>
    <property type="molecule type" value="Genomic_DNA"/>
</dbReference>
<protein>
    <recommendedName>
        <fullName evidence="5">MYB-CC type transcription factor LHEQLE-containing domain-containing protein</fullName>
    </recommendedName>
</protein>
<organism evidence="6 7">
    <name type="scientific">Salix brachista</name>
    <dbReference type="NCBI Taxonomy" id="2182728"/>
    <lineage>
        <taxon>Eukaryota</taxon>
        <taxon>Viridiplantae</taxon>
        <taxon>Streptophyta</taxon>
        <taxon>Embryophyta</taxon>
        <taxon>Tracheophyta</taxon>
        <taxon>Spermatophyta</taxon>
        <taxon>Magnoliopsida</taxon>
        <taxon>eudicotyledons</taxon>
        <taxon>Gunneridae</taxon>
        <taxon>Pentapetalae</taxon>
        <taxon>rosids</taxon>
        <taxon>fabids</taxon>
        <taxon>Malpighiales</taxon>
        <taxon>Salicaceae</taxon>
        <taxon>Saliceae</taxon>
        <taxon>Salix</taxon>
    </lineage>
</organism>
<dbReference type="GO" id="GO:0003700">
    <property type="term" value="F:DNA-binding transcription factor activity"/>
    <property type="evidence" value="ECO:0007669"/>
    <property type="project" value="InterPro"/>
</dbReference>
<dbReference type="InterPro" id="IPR046955">
    <property type="entry name" value="PHR1-like"/>
</dbReference>
<evidence type="ECO:0000256" key="1">
    <source>
        <dbReference type="ARBA" id="ARBA00004123"/>
    </source>
</evidence>
<evidence type="ECO:0000256" key="3">
    <source>
        <dbReference type="ARBA" id="ARBA00023163"/>
    </source>
</evidence>
<evidence type="ECO:0000313" key="6">
    <source>
        <dbReference type="EMBL" id="KAB5573807.1"/>
    </source>
</evidence>
<dbReference type="NCBIfam" id="TIGR01557">
    <property type="entry name" value="myb_SHAQKYF"/>
    <property type="match status" value="1"/>
</dbReference>
<keyword evidence="2" id="KW-0805">Transcription regulation</keyword>
<accession>A0A5N5P3J0</accession>
<dbReference type="PANTHER" id="PTHR31499:SF23">
    <property type="entry name" value="MYB FAMILY TRANSCRIPTION FACTOR PHL11"/>
    <property type="match status" value="1"/>
</dbReference>
<dbReference type="AlphaFoldDB" id="A0A5N5P3J0"/>
<evidence type="ECO:0000256" key="2">
    <source>
        <dbReference type="ARBA" id="ARBA00023015"/>
    </source>
</evidence>
<proteinExistence type="predicted"/>
<gene>
    <name evidence="6" type="ORF">DKX38_001001</name>
</gene>
<comment type="caution">
    <text evidence="6">The sequence shown here is derived from an EMBL/GenBank/DDBJ whole genome shotgun (WGS) entry which is preliminary data.</text>
</comment>
<dbReference type="InterPro" id="IPR006447">
    <property type="entry name" value="Myb_dom_plants"/>
</dbReference>
<evidence type="ECO:0000256" key="4">
    <source>
        <dbReference type="ARBA" id="ARBA00023242"/>
    </source>
</evidence>
<comment type="subcellular location">
    <subcellularLocation>
        <location evidence="1">Nucleus</location>
    </subcellularLocation>
</comment>
<keyword evidence="3" id="KW-0804">Transcription</keyword>
<sequence>MERTVFGGGGNYPYENGVVMMTRDPKPRLRWTSDLHDRFVDAVTKLGGPDRNMIRASASFLLGFDSILQKLYQKQLLPTGFTFRGNSKVSLEINGIKGFDIVPLKESFAEIQTGAPGSETEHFRTKQREQRGFICKLQSWFLSDKYQLTRNGYRTRYVQNREIPVAEALNCQIEVQKTLRELEFDTLSRSSLQQVQKKLQMRIEAQGKYMQSILEKAQKSLSRNLNEDGNGDLEATRAQLTGFNLAISSLIENMNAEDRKPRVLDLKGVNIKTNGSAQTLETTDAKHHLHGDSIHFDLNTKGTYDFVAANGSELDLKMLSYRR</sequence>
<keyword evidence="4" id="KW-0539">Nucleus</keyword>
<dbReference type="Proteomes" id="UP000326939">
    <property type="component" value="Chromosome 1"/>
</dbReference>